<dbReference type="OrthoDB" id="5236983at2759"/>
<feature type="compositionally biased region" description="Low complexity" evidence="1">
    <location>
        <begin position="58"/>
        <end position="76"/>
    </location>
</feature>
<evidence type="ECO:0000256" key="1">
    <source>
        <dbReference type="SAM" id="MobiDB-lite"/>
    </source>
</evidence>
<gene>
    <name evidence="3" type="ORF">LSUB1_G005055</name>
</gene>
<dbReference type="Pfam" id="PF10263">
    <property type="entry name" value="SprT-like"/>
    <property type="match status" value="1"/>
</dbReference>
<reference evidence="3 4" key="1">
    <citation type="submission" date="2018-05" db="EMBL/GenBank/DDBJ databases">
        <title>Genome sequencing and assembly of the regulated plant pathogen Lachnellula willkommii and related sister species for the development of diagnostic species identification markers.</title>
        <authorList>
            <person name="Giroux E."/>
            <person name="Bilodeau G."/>
        </authorList>
    </citation>
    <scope>NUCLEOTIDE SEQUENCE [LARGE SCALE GENOMIC DNA]</scope>
    <source>
        <strain evidence="3 4">CBS 197.66</strain>
    </source>
</reference>
<evidence type="ECO:0000259" key="2">
    <source>
        <dbReference type="Pfam" id="PF10263"/>
    </source>
</evidence>
<protein>
    <recommendedName>
        <fullName evidence="2">SprT-like domain-containing protein</fullName>
    </recommendedName>
</protein>
<evidence type="ECO:0000313" key="3">
    <source>
        <dbReference type="EMBL" id="TVY39793.1"/>
    </source>
</evidence>
<feature type="compositionally biased region" description="Basic residues" evidence="1">
    <location>
        <begin position="18"/>
        <end position="33"/>
    </location>
</feature>
<keyword evidence="4" id="KW-1185">Reference proteome</keyword>
<accession>A0A8H8RRW2</accession>
<dbReference type="AlphaFoldDB" id="A0A8H8RRW2"/>
<dbReference type="EMBL" id="QGMJ01000210">
    <property type="protein sequence ID" value="TVY39793.1"/>
    <property type="molecule type" value="Genomic_DNA"/>
</dbReference>
<sequence>MAAFHIRSSTPESSKAFPKQRHSRNGQRARRPRKESSRSSPSRGSPTYQIQREFQYQIPTPISTPSSSALSLTPPLEHGNGITMERTHSGNSILSDKPYSPLPDNTLTLRDEEAARRVSDHFRQVSSQRRSERSKHERILRRLIRLDHRLDTDDVEIDDKSLAGIVTTADSVFFGGALAGRVQWDWSSEERYQTELIGTTALRHCADGNGIETLIVLSEPILRNPQYDRRLLLSAFLHELVHCYLFIQCGFEARIEGGHTPGFHTIARIIDDWVGGGYLSLCNMKANLSHFRKDRFRDDRYEGRCNCTPRPERIPYGYT</sequence>
<evidence type="ECO:0000313" key="4">
    <source>
        <dbReference type="Proteomes" id="UP000462212"/>
    </source>
</evidence>
<feature type="region of interest" description="Disordered" evidence="1">
    <location>
        <begin position="1"/>
        <end position="106"/>
    </location>
</feature>
<proteinExistence type="predicted"/>
<feature type="domain" description="SprT-like" evidence="2">
    <location>
        <begin position="167"/>
        <end position="274"/>
    </location>
</feature>
<dbReference type="InterPro" id="IPR006640">
    <property type="entry name" value="SprT-like_domain"/>
</dbReference>
<dbReference type="GO" id="GO:0006950">
    <property type="term" value="P:response to stress"/>
    <property type="evidence" value="ECO:0007669"/>
    <property type="project" value="UniProtKB-ARBA"/>
</dbReference>
<name>A0A8H8RRW2_9HELO</name>
<comment type="caution">
    <text evidence="3">The sequence shown here is derived from an EMBL/GenBank/DDBJ whole genome shotgun (WGS) entry which is preliminary data.</text>
</comment>
<organism evidence="3 4">
    <name type="scientific">Lachnellula subtilissima</name>
    <dbReference type="NCBI Taxonomy" id="602034"/>
    <lineage>
        <taxon>Eukaryota</taxon>
        <taxon>Fungi</taxon>
        <taxon>Dikarya</taxon>
        <taxon>Ascomycota</taxon>
        <taxon>Pezizomycotina</taxon>
        <taxon>Leotiomycetes</taxon>
        <taxon>Helotiales</taxon>
        <taxon>Lachnaceae</taxon>
        <taxon>Lachnellula</taxon>
    </lineage>
</organism>
<dbReference type="Proteomes" id="UP000462212">
    <property type="component" value="Unassembled WGS sequence"/>
</dbReference>